<evidence type="ECO:0000313" key="9">
    <source>
        <dbReference type="Proteomes" id="UP000069632"/>
    </source>
</evidence>
<organism evidence="8 9">
    <name type="scientific">Campylobacter geochelonis</name>
    <dbReference type="NCBI Taxonomy" id="1780362"/>
    <lineage>
        <taxon>Bacteria</taxon>
        <taxon>Pseudomonadati</taxon>
        <taxon>Campylobacterota</taxon>
        <taxon>Epsilonproteobacteria</taxon>
        <taxon>Campylobacterales</taxon>
        <taxon>Campylobacteraceae</taxon>
        <taxon>Campylobacter</taxon>
    </lineage>
</organism>
<accession>A0A128EJ23</accession>
<keyword evidence="4" id="KW-0233">DNA recombination</keyword>
<proteinExistence type="inferred from homology"/>
<protein>
    <submittedName>
        <fullName evidence="8">Integrase phage family protein</fullName>
    </submittedName>
</protein>
<dbReference type="RefSeq" id="WP_133147236.1">
    <property type="nucleotide sequence ID" value="NZ_CP053844.1"/>
</dbReference>
<dbReference type="PANTHER" id="PTHR30629:SF2">
    <property type="entry name" value="PROPHAGE INTEGRASE INTS-RELATED"/>
    <property type="match status" value="1"/>
</dbReference>
<evidence type="ECO:0000313" key="8">
    <source>
        <dbReference type="EMBL" id="CZE48844.1"/>
    </source>
</evidence>
<dbReference type="GO" id="GO:0006310">
    <property type="term" value="P:DNA recombination"/>
    <property type="evidence" value="ECO:0007669"/>
    <property type="project" value="UniProtKB-KW"/>
</dbReference>
<keyword evidence="2" id="KW-0229">DNA integration</keyword>
<dbReference type="InterPro" id="IPR044068">
    <property type="entry name" value="CB"/>
</dbReference>
<comment type="similarity">
    <text evidence="1">Belongs to the 'phage' integrase family.</text>
</comment>
<evidence type="ECO:0000259" key="7">
    <source>
        <dbReference type="PROSITE" id="PS51900"/>
    </source>
</evidence>
<evidence type="ECO:0000256" key="2">
    <source>
        <dbReference type="ARBA" id="ARBA00022908"/>
    </source>
</evidence>
<dbReference type="EMBL" id="FIZP01000011">
    <property type="protein sequence ID" value="CZE48844.1"/>
    <property type="molecule type" value="Genomic_DNA"/>
</dbReference>
<name>A0A128EJ23_9BACT</name>
<dbReference type="InterPro" id="IPR002104">
    <property type="entry name" value="Integrase_catalytic"/>
</dbReference>
<dbReference type="PROSITE" id="PS51900">
    <property type="entry name" value="CB"/>
    <property type="match status" value="1"/>
</dbReference>
<evidence type="ECO:0000256" key="5">
    <source>
        <dbReference type="PROSITE-ProRule" id="PRU01248"/>
    </source>
</evidence>
<dbReference type="SUPFAM" id="SSF56349">
    <property type="entry name" value="DNA breaking-rejoining enzymes"/>
    <property type="match status" value="1"/>
</dbReference>
<dbReference type="Gene3D" id="1.10.443.10">
    <property type="entry name" value="Intergrase catalytic core"/>
    <property type="match status" value="1"/>
</dbReference>
<dbReference type="InterPro" id="IPR050808">
    <property type="entry name" value="Phage_Integrase"/>
</dbReference>
<reference evidence="8 9" key="1">
    <citation type="submission" date="2016-02" db="EMBL/GenBank/DDBJ databases">
        <authorList>
            <consortium name="Pathogen Informatics"/>
        </authorList>
    </citation>
    <scope>NUCLEOTIDE SEQUENCE [LARGE SCALE GENOMIC DNA]</scope>
    <source>
        <strain evidence="8 9">RC20</strain>
    </source>
</reference>
<sequence>MNEITPLTERSGWNIHPDRILSEFTLPLGYNGIYKERPVANLEIRIKKLKKKTKKYNKTFYLAKNGVFKVLGSFPDMNFKQAIEALNSIKTEAKNSSQMSLKSVFELYLKFKCAENSDKTVKKKKSQMLHFFNYYEKPIKSLSHSQIIEIFDRLYANKKHDTVKELFNLIRDVLKFAKIRKFIETNPIGDENWKDHYTLKKSDGHGYLDPQNLAHLKFVIDTIYNYKHNIVVREALIMGLCTALRSQNVRELRKEQIKKDENGNYYLSFEAVETKTKKQQKIGIPTALANWLLNRQNIDFKGLNLVFPATSASKTGILSENTLNLSLKEIKEKNIAVGGPFVFHSFRKIFSSYYREITSQNGDLVDDVGVEKVLFHEVGKIEKIYNKSQEINRTRKILTEWLEILNKIAGYDILGARR</sequence>
<dbReference type="PANTHER" id="PTHR30629">
    <property type="entry name" value="PROPHAGE INTEGRASE"/>
    <property type="match status" value="1"/>
</dbReference>
<dbReference type="GO" id="GO:0015074">
    <property type="term" value="P:DNA integration"/>
    <property type="evidence" value="ECO:0007669"/>
    <property type="project" value="UniProtKB-KW"/>
</dbReference>
<dbReference type="AlphaFoldDB" id="A0A128EJ23"/>
<evidence type="ECO:0000256" key="3">
    <source>
        <dbReference type="ARBA" id="ARBA00023125"/>
    </source>
</evidence>
<dbReference type="InterPro" id="IPR010998">
    <property type="entry name" value="Integrase_recombinase_N"/>
</dbReference>
<gene>
    <name evidence="8" type="ORF">ERS672216_01621</name>
</gene>
<evidence type="ECO:0000256" key="1">
    <source>
        <dbReference type="ARBA" id="ARBA00008857"/>
    </source>
</evidence>
<evidence type="ECO:0000259" key="6">
    <source>
        <dbReference type="PROSITE" id="PS51898"/>
    </source>
</evidence>
<keyword evidence="9" id="KW-1185">Reference proteome</keyword>
<evidence type="ECO:0000256" key="4">
    <source>
        <dbReference type="ARBA" id="ARBA00023172"/>
    </source>
</evidence>
<dbReference type="PROSITE" id="PS51898">
    <property type="entry name" value="TYR_RECOMBINASE"/>
    <property type="match status" value="1"/>
</dbReference>
<dbReference type="Proteomes" id="UP000069632">
    <property type="component" value="Unassembled WGS sequence"/>
</dbReference>
<feature type="domain" description="Tyr recombinase" evidence="6">
    <location>
        <begin position="206"/>
        <end position="399"/>
    </location>
</feature>
<keyword evidence="3 5" id="KW-0238">DNA-binding</keyword>
<dbReference type="InterPro" id="IPR011010">
    <property type="entry name" value="DNA_brk_join_enz"/>
</dbReference>
<feature type="domain" description="Core-binding (CB)" evidence="7">
    <location>
        <begin position="99"/>
        <end position="178"/>
    </location>
</feature>
<dbReference type="Gene3D" id="1.10.150.130">
    <property type="match status" value="1"/>
</dbReference>
<dbReference type="GO" id="GO:0003677">
    <property type="term" value="F:DNA binding"/>
    <property type="evidence" value="ECO:0007669"/>
    <property type="project" value="UniProtKB-UniRule"/>
</dbReference>
<dbReference type="InterPro" id="IPR013762">
    <property type="entry name" value="Integrase-like_cat_sf"/>
</dbReference>
<dbReference type="OrthoDB" id="5359385at2"/>